<protein>
    <recommendedName>
        <fullName evidence="3">F-box domain-containing protein</fullName>
    </recommendedName>
</protein>
<organism evidence="1 2">
    <name type="scientific">Botryobasidium botryosum (strain FD-172 SS1)</name>
    <dbReference type="NCBI Taxonomy" id="930990"/>
    <lineage>
        <taxon>Eukaryota</taxon>
        <taxon>Fungi</taxon>
        <taxon>Dikarya</taxon>
        <taxon>Basidiomycota</taxon>
        <taxon>Agaricomycotina</taxon>
        <taxon>Agaricomycetes</taxon>
        <taxon>Cantharellales</taxon>
        <taxon>Botryobasidiaceae</taxon>
        <taxon>Botryobasidium</taxon>
    </lineage>
</organism>
<accession>A0A067MC35</accession>
<gene>
    <name evidence="1" type="ORF">BOTBODRAFT_37012</name>
</gene>
<dbReference type="SUPFAM" id="SSF52047">
    <property type="entry name" value="RNI-like"/>
    <property type="match status" value="1"/>
</dbReference>
<keyword evidence="2" id="KW-1185">Reference proteome</keyword>
<name>A0A067MC35_BOTB1</name>
<dbReference type="HOGENOM" id="CLU_024199_1_1_1"/>
<evidence type="ECO:0000313" key="2">
    <source>
        <dbReference type="Proteomes" id="UP000027195"/>
    </source>
</evidence>
<reference evidence="2" key="1">
    <citation type="journal article" date="2014" name="Proc. Natl. Acad. Sci. U.S.A.">
        <title>Extensive sampling of basidiomycete genomes demonstrates inadequacy of the white-rot/brown-rot paradigm for wood decay fungi.</title>
        <authorList>
            <person name="Riley R."/>
            <person name="Salamov A.A."/>
            <person name="Brown D.W."/>
            <person name="Nagy L.G."/>
            <person name="Floudas D."/>
            <person name="Held B.W."/>
            <person name="Levasseur A."/>
            <person name="Lombard V."/>
            <person name="Morin E."/>
            <person name="Otillar R."/>
            <person name="Lindquist E.A."/>
            <person name="Sun H."/>
            <person name="LaButti K.M."/>
            <person name="Schmutz J."/>
            <person name="Jabbour D."/>
            <person name="Luo H."/>
            <person name="Baker S.E."/>
            <person name="Pisabarro A.G."/>
            <person name="Walton J.D."/>
            <person name="Blanchette R.A."/>
            <person name="Henrissat B."/>
            <person name="Martin F."/>
            <person name="Cullen D."/>
            <person name="Hibbett D.S."/>
            <person name="Grigoriev I.V."/>
        </authorList>
    </citation>
    <scope>NUCLEOTIDE SEQUENCE [LARGE SCALE GENOMIC DNA]</scope>
    <source>
        <strain evidence="2">FD-172 SS1</strain>
    </source>
</reference>
<dbReference type="OrthoDB" id="3020747at2759"/>
<evidence type="ECO:0000313" key="1">
    <source>
        <dbReference type="EMBL" id="KDQ09432.1"/>
    </source>
</evidence>
<dbReference type="Gene3D" id="1.20.1280.50">
    <property type="match status" value="1"/>
</dbReference>
<proteinExistence type="predicted"/>
<dbReference type="AlphaFoldDB" id="A0A067MC35"/>
<dbReference type="Proteomes" id="UP000027195">
    <property type="component" value="Unassembled WGS sequence"/>
</dbReference>
<sequence>MASTITLELFEVLPFSIQYELACGEDTSMIGLSTSLTRADLDRELEIIQRIPDAVATHEPARQIRFDLNRFSLFHRLPTEVISAIFHLVVQSNMQQSWPAKHAVRISSVSQLWREIATEMCATLWTRLDALPASLLDLFLSRSKSVPLTVVYENSVARRILPHIHRWRVCRVDPHSPPDTFPQELSAPAPQLEVLRLSVAPRDDLGYSNLFGGVTPRLREVYVDLNYVPMSCPIFQGLTKLHLYCITYREPNSIDQLLGILELCPLMESISLTHLTFWTLPIAPMPGPLITLRHLQNLDLEESGGRGRQWARSHFLPRIIVPASCTLDIIAGVRWSDDLRHLLPQRSDFLPSLPDIQSVRVLHVSCCGERSSHMYGKASDRIVFALSLERFDEPNANGSHNAFPRMISSIGRALPLPLLAEVALSQDRPCDSDPTSALESFFRIHANLKIVRLRGHWPWSSILDLFVPTPTRQLCPLLQDLYLAPATPLDGRVLLEVVRSRTTPETDSPHPRGVATLQHLFFHPNRKRPSPSVLATLRTHVTVGFEPPY</sequence>
<dbReference type="InParanoid" id="A0A067MC35"/>
<evidence type="ECO:0008006" key="3">
    <source>
        <dbReference type="Google" id="ProtNLM"/>
    </source>
</evidence>
<dbReference type="EMBL" id="KL198078">
    <property type="protein sequence ID" value="KDQ09432.1"/>
    <property type="molecule type" value="Genomic_DNA"/>
</dbReference>